<dbReference type="Proteomes" id="UP001054945">
    <property type="component" value="Unassembled WGS sequence"/>
</dbReference>
<evidence type="ECO:0000313" key="1">
    <source>
        <dbReference type="EMBL" id="GIX74765.1"/>
    </source>
</evidence>
<evidence type="ECO:0000313" key="2">
    <source>
        <dbReference type="Proteomes" id="UP001054945"/>
    </source>
</evidence>
<protein>
    <submittedName>
        <fullName evidence="1">Uncharacterized protein</fullName>
    </submittedName>
</protein>
<dbReference type="EMBL" id="BPLR01020093">
    <property type="protein sequence ID" value="GIX74765.1"/>
    <property type="molecule type" value="Genomic_DNA"/>
</dbReference>
<proteinExistence type="predicted"/>
<comment type="caution">
    <text evidence="1">The sequence shown here is derived from an EMBL/GenBank/DDBJ whole genome shotgun (WGS) entry which is preliminary data.</text>
</comment>
<dbReference type="AlphaFoldDB" id="A0AAV4MSB3"/>
<keyword evidence="2" id="KW-1185">Reference proteome</keyword>
<name>A0AAV4MSB3_CAEEX</name>
<accession>A0AAV4MSB3</accession>
<gene>
    <name evidence="1" type="ORF">CEXT_313931</name>
</gene>
<reference evidence="1 2" key="1">
    <citation type="submission" date="2021-06" db="EMBL/GenBank/DDBJ databases">
        <title>Caerostris extrusa draft genome.</title>
        <authorList>
            <person name="Kono N."/>
            <person name="Arakawa K."/>
        </authorList>
    </citation>
    <scope>NUCLEOTIDE SEQUENCE [LARGE SCALE GENOMIC DNA]</scope>
</reference>
<sequence length="69" mass="7760">MMERLPGIKDAAERMGDICEKICLQGRCVMEEQQQTKWMHLYDANLSSDAFKALKAKLIGSSQAHGPIH</sequence>
<organism evidence="1 2">
    <name type="scientific">Caerostris extrusa</name>
    <name type="common">Bark spider</name>
    <name type="synonym">Caerostris bankana</name>
    <dbReference type="NCBI Taxonomy" id="172846"/>
    <lineage>
        <taxon>Eukaryota</taxon>
        <taxon>Metazoa</taxon>
        <taxon>Ecdysozoa</taxon>
        <taxon>Arthropoda</taxon>
        <taxon>Chelicerata</taxon>
        <taxon>Arachnida</taxon>
        <taxon>Araneae</taxon>
        <taxon>Araneomorphae</taxon>
        <taxon>Entelegynae</taxon>
        <taxon>Araneoidea</taxon>
        <taxon>Araneidae</taxon>
        <taxon>Caerostris</taxon>
    </lineage>
</organism>